<evidence type="ECO:0000256" key="3">
    <source>
        <dbReference type="ARBA" id="ARBA00022722"/>
    </source>
</evidence>
<dbReference type="HAMAP" id="MF_01468">
    <property type="entry name" value="RNase_Mini_III"/>
    <property type="match status" value="1"/>
</dbReference>
<evidence type="ECO:0000256" key="5">
    <source>
        <dbReference type="ARBA" id="ARBA00022801"/>
    </source>
</evidence>
<dbReference type="CDD" id="cd00593">
    <property type="entry name" value="RIBOc"/>
    <property type="match status" value="1"/>
</dbReference>
<dbReference type="PIRSF" id="PIRSF005520">
    <property type="entry name" value="UCP005520"/>
    <property type="match status" value="1"/>
</dbReference>
<comment type="cofactor">
    <cofactor evidence="6">
        <name>Mg(2+)</name>
        <dbReference type="ChEBI" id="CHEBI:18420"/>
    </cofactor>
</comment>
<dbReference type="AlphaFoldDB" id="A0ABD4T944"/>
<dbReference type="InterPro" id="IPR000999">
    <property type="entry name" value="RNase_III_dom"/>
</dbReference>
<dbReference type="InterPro" id="IPR036389">
    <property type="entry name" value="RNase_III_sf"/>
</dbReference>
<keyword evidence="1 6" id="KW-0690">Ribosome biogenesis</keyword>
<dbReference type="RefSeq" id="WP_166277620.1">
    <property type="nucleotide sequence ID" value="NZ_JTHE03000109.1"/>
</dbReference>
<dbReference type="GO" id="GO:0005737">
    <property type="term" value="C:cytoplasm"/>
    <property type="evidence" value="ECO:0007669"/>
    <property type="project" value="UniProtKB-SubCell"/>
</dbReference>
<dbReference type="SUPFAM" id="SSF69065">
    <property type="entry name" value="RNase III domain-like"/>
    <property type="match status" value="1"/>
</dbReference>
<evidence type="ECO:0000256" key="4">
    <source>
        <dbReference type="ARBA" id="ARBA00022759"/>
    </source>
</evidence>
<feature type="active site" evidence="6">
    <location>
        <position position="31"/>
    </location>
</feature>
<evidence type="ECO:0000256" key="6">
    <source>
        <dbReference type="HAMAP-Rule" id="MF_01468"/>
    </source>
</evidence>
<gene>
    <name evidence="6" type="primary">mrnC</name>
    <name evidence="8" type="ORF">QQ91_0019475</name>
</gene>
<keyword evidence="3 6" id="KW-0540">Nuclease</keyword>
<comment type="subunit">
    <text evidence="6">Homodimer.</text>
</comment>
<dbReference type="SMART" id="SM00535">
    <property type="entry name" value="RIBOc"/>
    <property type="match status" value="1"/>
</dbReference>
<dbReference type="EMBL" id="JTHE03000109">
    <property type="protein sequence ID" value="MCM1985005.1"/>
    <property type="molecule type" value="Genomic_DNA"/>
</dbReference>
<protein>
    <recommendedName>
        <fullName evidence="6">Mini-ribonuclease 3</fullName>
        <shortName evidence="6">Mini-3</shortName>
        <shortName evidence="6">Mini-RNase 3</shortName>
        <ecNumber evidence="6">3.1.26.-</ecNumber>
    </recommendedName>
    <alternativeName>
        <fullName evidence="6">Mini-RNase III</fullName>
        <shortName evidence="6">Mini-III</shortName>
    </alternativeName>
</protein>
<name>A0ABD4T944_9CYAN</name>
<dbReference type="GO" id="GO:0006364">
    <property type="term" value="P:rRNA processing"/>
    <property type="evidence" value="ECO:0007669"/>
    <property type="project" value="UniProtKB-UniRule"/>
</dbReference>
<keyword evidence="4 6" id="KW-0255">Endonuclease</keyword>
<dbReference type="PANTHER" id="PTHR34276">
    <property type="entry name" value="MINI-RIBONUCLEASE 3"/>
    <property type="match status" value="1"/>
</dbReference>
<dbReference type="GO" id="GO:0016787">
    <property type="term" value="F:hydrolase activity"/>
    <property type="evidence" value="ECO:0007669"/>
    <property type="project" value="UniProtKB-KW"/>
</dbReference>
<sequence>MQFESADLFSPARSMREVQALSPASLAYLGDAVFELLARSHFAFPPQRIQTYHQQVVAQVKAESQAEFVQILLPYLTESELTIYRRGRNAAFGKPKRLSLSIYQQASGFEALLGYLFLTDQARLQELLTQIPPALGS</sequence>
<evidence type="ECO:0000256" key="1">
    <source>
        <dbReference type="ARBA" id="ARBA00022517"/>
    </source>
</evidence>
<keyword evidence="5 6" id="KW-0378">Hydrolase</keyword>
<evidence type="ECO:0000313" key="8">
    <source>
        <dbReference type="EMBL" id="MCM1985005.1"/>
    </source>
</evidence>
<evidence type="ECO:0000256" key="2">
    <source>
        <dbReference type="ARBA" id="ARBA00022552"/>
    </source>
</evidence>
<dbReference type="GO" id="GO:0019843">
    <property type="term" value="F:rRNA binding"/>
    <property type="evidence" value="ECO:0007669"/>
    <property type="project" value="UniProtKB-UniRule"/>
</dbReference>
<dbReference type="InterPro" id="IPR008226">
    <property type="entry name" value="Mini3_fam"/>
</dbReference>
<reference evidence="8 9" key="1">
    <citation type="journal article" date="2015" name="Genome Announc.">
        <title>Draft Genome Sequence of Filamentous Marine Cyanobacterium Lyngbya confervoides Strain BDU141951.</title>
        <authorList>
            <person name="Chandrababunaidu M.M."/>
            <person name="Sen D."/>
            <person name="Tripathy S."/>
        </authorList>
    </citation>
    <scope>NUCLEOTIDE SEQUENCE [LARGE SCALE GENOMIC DNA]</scope>
    <source>
        <strain evidence="8 9">BDU141951</strain>
    </source>
</reference>
<evidence type="ECO:0000259" key="7">
    <source>
        <dbReference type="SMART" id="SM00535"/>
    </source>
</evidence>
<keyword evidence="6" id="KW-0699">rRNA-binding</keyword>
<dbReference type="Gene3D" id="1.10.1520.10">
    <property type="entry name" value="Ribonuclease III domain"/>
    <property type="match status" value="1"/>
</dbReference>
<dbReference type="EC" id="3.1.26.-" evidence="6"/>
<dbReference type="PANTHER" id="PTHR34276:SF1">
    <property type="entry name" value="MINI-RIBONUCLEASE 3"/>
    <property type="match status" value="1"/>
</dbReference>
<feature type="domain" description="RNase III" evidence="7">
    <location>
        <begin position="7"/>
        <end position="136"/>
    </location>
</feature>
<keyword evidence="6" id="KW-0694">RNA-binding</keyword>
<dbReference type="Proteomes" id="UP000031561">
    <property type="component" value="Unassembled WGS sequence"/>
</dbReference>
<proteinExistence type="inferred from homology"/>
<dbReference type="GO" id="GO:0004519">
    <property type="term" value="F:endonuclease activity"/>
    <property type="evidence" value="ECO:0007669"/>
    <property type="project" value="UniProtKB-KW"/>
</dbReference>
<keyword evidence="6" id="KW-0963">Cytoplasm</keyword>
<comment type="caution">
    <text evidence="8">The sequence shown here is derived from an EMBL/GenBank/DDBJ whole genome shotgun (WGS) entry which is preliminary data.</text>
</comment>
<accession>A0ABD4T944</accession>
<comment type="function">
    <text evidence="6">Involved in correct processing of both the 5' and 3' ends of 23S rRNA precursor. Processes 30S rRNA precursor transcript even in absence of ribonuclease 3 (Rnc); Rnc processes 30S rRNA into smaller rRNA precursors.</text>
</comment>
<keyword evidence="6" id="KW-0460">Magnesium</keyword>
<comment type="similarity">
    <text evidence="6">Belongs to the MrnC RNase family.</text>
</comment>
<organism evidence="8 9">
    <name type="scientific">Lyngbya confervoides BDU141951</name>
    <dbReference type="NCBI Taxonomy" id="1574623"/>
    <lineage>
        <taxon>Bacteria</taxon>
        <taxon>Bacillati</taxon>
        <taxon>Cyanobacteriota</taxon>
        <taxon>Cyanophyceae</taxon>
        <taxon>Oscillatoriophycideae</taxon>
        <taxon>Oscillatoriales</taxon>
        <taxon>Microcoleaceae</taxon>
        <taxon>Lyngbya</taxon>
    </lineage>
</organism>
<evidence type="ECO:0000313" key="9">
    <source>
        <dbReference type="Proteomes" id="UP000031561"/>
    </source>
</evidence>
<keyword evidence="9" id="KW-1185">Reference proteome</keyword>
<keyword evidence="2 6" id="KW-0698">rRNA processing</keyword>
<dbReference type="Pfam" id="PF00636">
    <property type="entry name" value="Ribonuclease_3"/>
    <property type="match status" value="1"/>
</dbReference>
<comment type="subcellular location">
    <subcellularLocation>
        <location evidence="6">Cytoplasm</location>
    </subcellularLocation>
</comment>